<dbReference type="InterPro" id="IPR039537">
    <property type="entry name" value="Retrotran_Ty1/copia-like"/>
</dbReference>
<dbReference type="InterPro" id="IPR057670">
    <property type="entry name" value="SH3_retrovirus"/>
</dbReference>
<keyword evidence="6" id="KW-0378">Hydrolase</keyword>
<evidence type="ECO:0000256" key="12">
    <source>
        <dbReference type="ARBA" id="ARBA00023172"/>
    </source>
</evidence>
<comment type="caution">
    <text evidence="18">The sequence shown here is derived from an EMBL/GenBank/DDBJ whole genome shotgun (WGS) entry which is preliminary data.</text>
</comment>
<dbReference type="GO" id="GO:0016787">
    <property type="term" value="F:hydrolase activity"/>
    <property type="evidence" value="ECO:0007669"/>
    <property type="project" value="UniProtKB-KW"/>
</dbReference>
<dbReference type="GO" id="GO:0003723">
    <property type="term" value="F:RNA binding"/>
    <property type="evidence" value="ECO:0007669"/>
    <property type="project" value="UniProtKB-KW"/>
</dbReference>
<keyword evidence="2" id="KW-0548">Nucleotidyltransferase</keyword>
<evidence type="ECO:0000256" key="10">
    <source>
        <dbReference type="ARBA" id="ARBA00022918"/>
    </source>
</evidence>
<evidence type="ECO:0000256" key="1">
    <source>
        <dbReference type="ARBA" id="ARBA00022578"/>
    </source>
</evidence>
<comment type="catalytic activity">
    <reaction evidence="15">
        <text>DNA(n) + a 2'-deoxyribonucleoside 5'-triphosphate = DNA(n+1) + diphosphate</text>
        <dbReference type="Rhea" id="RHEA:22508"/>
        <dbReference type="Rhea" id="RHEA-COMP:17339"/>
        <dbReference type="Rhea" id="RHEA-COMP:17340"/>
        <dbReference type="ChEBI" id="CHEBI:33019"/>
        <dbReference type="ChEBI" id="CHEBI:61560"/>
        <dbReference type="ChEBI" id="CHEBI:173112"/>
        <dbReference type="EC" id="2.7.7.7"/>
    </reaction>
</comment>
<keyword evidence="11" id="KW-0808">Transferase</keyword>
<dbReference type="STRING" id="200324.A0A2N5W5Y4"/>
<dbReference type="GO" id="GO:0005634">
    <property type="term" value="C:nucleus"/>
    <property type="evidence" value="ECO:0007669"/>
    <property type="project" value="UniProtKB-ARBA"/>
</dbReference>
<evidence type="ECO:0000256" key="3">
    <source>
        <dbReference type="ARBA" id="ARBA00022722"/>
    </source>
</evidence>
<dbReference type="PANTHER" id="PTHR42648:SF11">
    <property type="entry name" value="TRANSPOSON TY4-P GAG-POL POLYPROTEIN"/>
    <property type="match status" value="1"/>
</dbReference>
<evidence type="ECO:0000313" key="18">
    <source>
        <dbReference type="EMBL" id="PLW57640.1"/>
    </source>
</evidence>
<organism evidence="18 19">
    <name type="scientific">Puccinia coronata f. sp. avenae</name>
    <dbReference type="NCBI Taxonomy" id="200324"/>
    <lineage>
        <taxon>Eukaryota</taxon>
        <taxon>Fungi</taxon>
        <taxon>Dikarya</taxon>
        <taxon>Basidiomycota</taxon>
        <taxon>Pucciniomycotina</taxon>
        <taxon>Pucciniomycetes</taxon>
        <taxon>Pucciniales</taxon>
        <taxon>Pucciniaceae</taxon>
        <taxon>Puccinia</taxon>
    </lineage>
</organism>
<evidence type="ECO:0000256" key="13">
    <source>
        <dbReference type="ARBA" id="ARBA00023268"/>
    </source>
</evidence>
<keyword evidence="11" id="KW-0239">DNA-directed DNA polymerase</keyword>
<dbReference type="GO" id="GO:0003887">
    <property type="term" value="F:DNA-directed DNA polymerase activity"/>
    <property type="evidence" value="ECO:0007669"/>
    <property type="project" value="UniProtKB-KW"/>
</dbReference>
<sequence length="1317" mass="145417">MQCSPPIKAPPPPHSGATGSKVPPTKKPPAPKVPSVSDNDDGYSTKTRAPPHRNYPPPPPSSASNPFQTSGIQTSYEYATNPRNRNSIVKEGSQQFATDDDLLKMDGSNFRAWFREICEFALMSLDDADFYLKDMRRDICDPIARMVILSSINRSFRSPYHDFKYSFEIMRELKQRYVVFSRAGQLNLWDDLLNIKCDESTAAAEVSASFCNKIIDLAEAGLTLTKDNVLGLMLHSSISCGSSLRQELDRRVDQKITGRQRCVLEFLEMVDLLTDCQETVRADNSSKSRAPNPSAFATKGNATRCHMIAQCPSTMNYHTGAPGLGSGVYQHVPTPISNGVQHCLPPLLQPPGYQAHYPVPGFPNGSPANQGFSACQQQPGSANTNFRPADYYRPSYNQQAPPAKASSREADLMDYESPPEATLHYSHNLDDAPAKFAVASSSAEHRNHVLFDTGAMHHVTRDRSALTKFEVLTKPIPLKVATNGSSCVITARGTLTFRGPGSTHILLKGVLFCEHVLHTLVSPVALRLAGFSFTYNLVPSPSFQAHVPPVTRLSSLPPSSAVFPSVGAHSSAVPAICLSVVSPQPVYSFNSMPLANDDEPFKVVVPAASNVPYPRPQLTSNEKILLQCHKRFGYVGLRVIRCMMVKHAALGLPDSLPAGDIVCPSCMISKSVNKNTLTSDRRSFEPMDAWNVDLIGPFETPALGGGLYVLSMRNIRSGYAEIKILTKKNEALELLKDTITRMETFTKRRVKILRSDNDGEFNSKALSAFLASKGIVAERLIAYHHYQNSCVERFSRTLQDMGRTLLVDSGLPKPYWALAFVWACYTLNRIPNSASGDITPYEKMYGFAPNLDCLRSFGAQAFTHIPAEKQKKLDDWAHLGYAVYYLPNSKGWGFWVPSINDFVESAVATFPDFPSIILPQESFSFVDICNLQLGNFEDELTVQGQDDLVNHIVEFIPEICEAPVPTTFKQVLRSNNKVDWMRAMQEELANLDRLNVWEVRRVPSGKHVLKAKWVFALKTDAHGTPTRYKARYVAKGFDQIKGEQFDATFAPTATFVSMQIILTIAAANNWPVHTFDFVAAYLNSPINKEVWVTPPEGLAVQPGDRCLLKKALYGTKQAGRCWWQHLSKTLGALGYSSSQYDASVYILQANGGNTSIWIHVDNGIVTGSSVESLKALERALADSIKIKWSSGLTDIIGLRVDRVAEGFKIQQPKLVSSILKEHWDGVSHATTPLPNTALATTNVSGEAIKPKEYLSIVGSLSYVSSGSRPDITFAVNFLGRFSKSPDHNHWKALNHLLNYLAATRDQCLHIFPKADAP</sequence>
<evidence type="ECO:0000256" key="9">
    <source>
        <dbReference type="ARBA" id="ARBA00022908"/>
    </source>
</evidence>
<dbReference type="Gene3D" id="3.30.420.10">
    <property type="entry name" value="Ribonuclease H-like superfamily/Ribonuclease H"/>
    <property type="match status" value="1"/>
</dbReference>
<dbReference type="InterPro" id="IPR001584">
    <property type="entry name" value="Integrase_cat-core"/>
</dbReference>
<keyword evidence="7" id="KW-0460">Magnesium</keyword>
<name>A0A2N5W5Y4_9BASI</name>
<dbReference type="EMBL" id="PGCJ01000009">
    <property type="protein sequence ID" value="PLW57640.1"/>
    <property type="molecule type" value="Genomic_DNA"/>
</dbReference>
<dbReference type="Proteomes" id="UP000235388">
    <property type="component" value="Unassembled WGS sequence"/>
</dbReference>
<dbReference type="Pfam" id="PF25597">
    <property type="entry name" value="SH3_retrovirus"/>
    <property type="match status" value="1"/>
</dbReference>
<evidence type="ECO:0000256" key="4">
    <source>
        <dbReference type="ARBA" id="ARBA00022723"/>
    </source>
</evidence>
<dbReference type="OrthoDB" id="2796844at2759"/>
<dbReference type="PANTHER" id="PTHR42648">
    <property type="entry name" value="TRANSPOSASE, PUTATIVE-RELATED"/>
    <property type="match status" value="1"/>
</dbReference>
<evidence type="ECO:0000256" key="11">
    <source>
        <dbReference type="ARBA" id="ARBA00022932"/>
    </source>
</evidence>
<keyword evidence="10" id="KW-0695">RNA-directed DNA polymerase</keyword>
<dbReference type="PROSITE" id="PS50994">
    <property type="entry name" value="INTEGRASE"/>
    <property type="match status" value="1"/>
</dbReference>
<evidence type="ECO:0000256" key="7">
    <source>
        <dbReference type="ARBA" id="ARBA00022842"/>
    </source>
</evidence>
<evidence type="ECO:0000256" key="15">
    <source>
        <dbReference type="ARBA" id="ARBA00049244"/>
    </source>
</evidence>
<evidence type="ECO:0000256" key="2">
    <source>
        <dbReference type="ARBA" id="ARBA00022695"/>
    </source>
</evidence>
<keyword evidence="12" id="KW-0233">DNA recombination</keyword>
<dbReference type="GO" id="GO:0004519">
    <property type="term" value="F:endonuclease activity"/>
    <property type="evidence" value="ECO:0007669"/>
    <property type="project" value="UniProtKB-KW"/>
</dbReference>
<gene>
    <name evidence="18" type="ORF">PCANC_01166</name>
</gene>
<evidence type="ECO:0000256" key="5">
    <source>
        <dbReference type="ARBA" id="ARBA00022759"/>
    </source>
</evidence>
<evidence type="ECO:0000259" key="17">
    <source>
        <dbReference type="PROSITE" id="PS50994"/>
    </source>
</evidence>
<evidence type="ECO:0000256" key="14">
    <source>
        <dbReference type="ARBA" id="ARBA00048173"/>
    </source>
</evidence>
<keyword evidence="4" id="KW-0479">Metal-binding</keyword>
<comment type="catalytic activity">
    <reaction evidence="14">
        <text>DNA(n) + a 2'-deoxyribonucleoside 5'-triphosphate = DNA(n+1) + diphosphate</text>
        <dbReference type="Rhea" id="RHEA:22508"/>
        <dbReference type="Rhea" id="RHEA-COMP:17339"/>
        <dbReference type="Rhea" id="RHEA-COMP:17340"/>
        <dbReference type="ChEBI" id="CHEBI:33019"/>
        <dbReference type="ChEBI" id="CHEBI:61560"/>
        <dbReference type="ChEBI" id="CHEBI:173112"/>
        <dbReference type="EC" id="2.7.7.49"/>
    </reaction>
</comment>
<dbReference type="SUPFAM" id="SSF56672">
    <property type="entry name" value="DNA/RNA polymerases"/>
    <property type="match status" value="1"/>
</dbReference>
<dbReference type="GO" id="GO:0015074">
    <property type="term" value="P:DNA integration"/>
    <property type="evidence" value="ECO:0007669"/>
    <property type="project" value="UniProtKB-KW"/>
</dbReference>
<dbReference type="InterPro" id="IPR036397">
    <property type="entry name" value="RNaseH_sf"/>
</dbReference>
<dbReference type="SUPFAM" id="SSF53098">
    <property type="entry name" value="Ribonuclease H-like"/>
    <property type="match status" value="1"/>
</dbReference>
<evidence type="ECO:0000256" key="8">
    <source>
        <dbReference type="ARBA" id="ARBA00022884"/>
    </source>
</evidence>
<keyword evidence="5" id="KW-0255">Endonuclease</keyword>
<keyword evidence="3" id="KW-0540">Nuclease</keyword>
<dbReference type="InterPro" id="IPR012337">
    <property type="entry name" value="RNaseH-like_sf"/>
</dbReference>
<keyword evidence="8" id="KW-0694">RNA-binding</keyword>
<evidence type="ECO:0000313" key="19">
    <source>
        <dbReference type="Proteomes" id="UP000235388"/>
    </source>
</evidence>
<keyword evidence="1" id="KW-0815">Transposition</keyword>
<keyword evidence="13" id="KW-0511">Multifunctional enzyme</keyword>
<reference evidence="18 19" key="1">
    <citation type="submission" date="2017-11" db="EMBL/GenBank/DDBJ databases">
        <title>De novo assembly and phasing of dikaryotic genomes from two isolates of Puccinia coronata f. sp. avenae, the causal agent of oat crown rust.</title>
        <authorList>
            <person name="Miller M.E."/>
            <person name="Zhang Y."/>
            <person name="Omidvar V."/>
            <person name="Sperschneider J."/>
            <person name="Schwessinger B."/>
            <person name="Raley C."/>
            <person name="Palmer J.M."/>
            <person name="Garnica D."/>
            <person name="Upadhyaya N."/>
            <person name="Rathjen J."/>
            <person name="Taylor J.M."/>
            <person name="Park R.F."/>
            <person name="Dodds P.N."/>
            <person name="Hirsch C.D."/>
            <person name="Kianian S.F."/>
            <person name="Figueroa M."/>
        </authorList>
    </citation>
    <scope>NUCLEOTIDE SEQUENCE [LARGE SCALE GENOMIC DNA]</scope>
    <source>
        <strain evidence="18">12NC29</strain>
    </source>
</reference>
<keyword evidence="19" id="KW-1185">Reference proteome</keyword>
<dbReference type="GO" id="GO:0046872">
    <property type="term" value="F:metal ion binding"/>
    <property type="evidence" value="ECO:0007669"/>
    <property type="project" value="UniProtKB-KW"/>
</dbReference>
<keyword evidence="9" id="KW-0229">DNA integration</keyword>
<feature type="domain" description="Integrase catalytic" evidence="17">
    <location>
        <begin position="682"/>
        <end position="848"/>
    </location>
</feature>
<dbReference type="GO" id="GO:0032196">
    <property type="term" value="P:transposition"/>
    <property type="evidence" value="ECO:0007669"/>
    <property type="project" value="UniProtKB-KW"/>
</dbReference>
<evidence type="ECO:0000256" key="16">
    <source>
        <dbReference type="SAM" id="MobiDB-lite"/>
    </source>
</evidence>
<proteinExistence type="predicted"/>
<dbReference type="Pfam" id="PF07727">
    <property type="entry name" value="RVT_2"/>
    <property type="match status" value="1"/>
</dbReference>
<accession>A0A2N5W5Y4</accession>
<dbReference type="InterPro" id="IPR013103">
    <property type="entry name" value="RVT_2"/>
</dbReference>
<evidence type="ECO:0000256" key="6">
    <source>
        <dbReference type="ARBA" id="ARBA00022801"/>
    </source>
</evidence>
<feature type="region of interest" description="Disordered" evidence="16">
    <location>
        <begin position="1"/>
        <end position="69"/>
    </location>
</feature>
<protein>
    <recommendedName>
        <fullName evidence="17">Integrase catalytic domain-containing protein</fullName>
    </recommendedName>
</protein>
<dbReference type="GO" id="GO:0003964">
    <property type="term" value="F:RNA-directed DNA polymerase activity"/>
    <property type="evidence" value="ECO:0007669"/>
    <property type="project" value="UniProtKB-KW"/>
</dbReference>
<dbReference type="GO" id="GO:0006310">
    <property type="term" value="P:DNA recombination"/>
    <property type="evidence" value="ECO:0007669"/>
    <property type="project" value="UniProtKB-KW"/>
</dbReference>
<dbReference type="InterPro" id="IPR043502">
    <property type="entry name" value="DNA/RNA_pol_sf"/>
</dbReference>